<feature type="non-terminal residue" evidence="2">
    <location>
        <position position="103"/>
    </location>
</feature>
<organism evidence="2">
    <name type="scientific">Cuerna arida</name>
    <dbReference type="NCBI Taxonomy" id="1464854"/>
    <lineage>
        <taxon>Eukaryota</taxon>
        <taxon>Metazoa</taxon>
        <taxon>Ecdysozoa</taxon>
        <taxon>Arthropoda</taxon>
        <taxon>Hexapoda</taxon>
        <taxon>Insecta</taxon>
        <taxon>Pterygota</taxon>
        <taxon>Neoptera</taxon>
        <taxon>Paraneoptera</taxon>
        <taxon>Hemiptera</taxon>
        <taxon>Auchenorrhyncha</taxon>
        <taxon>Membracoidea</taxon>
        <taxon>Cicadellidae</taxon>
        <taxon>Cicadellinae</taxon>
        <taxon>Proconiini</taxon>
        <taxon>Cuerna</taxon>
    </lineage>
</organism>
<evidence type="ECO:0000256" key="1">
    <source>
        <dbReference type="SAM" id="MobiDB-lite"/>
    </source>
</evidence>
<name>A0A1B6FI23_9HEMI</name>
<evidence type="ECO:0000313" key="2">
    <source>
        <dbReference type="EMBL" id="JAS49852.1"/>
    </source>
</evidence>
<reference evidence="2" key="1">
    <citation type="submission" date="2015-11" db="EMBL/GenBank/DDBJ databases">
        <title>De novo transcriptome assembly of four potential Pierce s Disease insect vectors from Arizona vineyards.</title>
        <authorList>
            <person name="Tassone E.E."/>
        </authorList>
    </citation>
    <scope>NUCLEOTIDE SEQUENCE</scope>
</reference>
<gene>
    <name evidence="2" type="ORF">g.47311</name>
</gene>
<dbReference type="AlphaFoldDB" id="A0A1B6FI23"/>
<sequence>PLNSKKKSKIDKAVIECKPNEVSKEIFYSNSEHLKEALSKKEEFRLIPCDDNETEVPKCDEYETKPISKFTKMAFLSNSNYDDNDDYDDDNIDDNAEENKEIS</sequence>
<feature type="region of interest" description="Disordered" evidence="1">
    <location>
        <begin position="79"/>
        <end position="103"/>
    </location>
</feature>
<dbReference type="EMBL" id="GECZ01019917">
    <property type="protein sequence ID" value="JAS49852.1"/>
    <property type="molecule type" value="Transcribed_RNA"/>
</dbReference>
<feature type="non-terminal residue" evidence="2">
    <location>
        <position position="1"/>
    </location>
</feature>
<accession>A0A1B6FI23</accession>
<proteinExistence type="predicted"/>
<protein>
    <submittedName>
        <fullName evidence="2">Uncharacterized protein</fullName>
    </submittedName>
</protein>
<feature type="compositionally biased region" description="Acidic residues" evidence="1">
    <location>
        <begin position="82"/>
        <end position="96"/>
    </location>
</feature>